<evidence type="ECO:0000256" key="8">
    <source>
        <dbReference type="SAM" id="MobiDB-lite"/>
    </source>
</evidence>
<accession>A0A9W7CHL5</accession>
<comment type="caution">
    <text evidence="10">The sequence shown here is derived from an EMBL/GenBank/DDBJ whole genome shotgun (WGS) entry which is preliminary data.</text>
</comment>
<dbReference type="InterPro" id="IPR016024">
    <property type="entry name" value="ARM-type_fold"/>
</dbReference>
<keyword evidence="7" id="KW-0131">Cell cycle</keyword>
<dbReference type="GO" id="GO:0000793">
    <property type="term" value="C:condensed chromosome"/>
    <property type="evidence" value="ECO:0007669"/>
    <property type="project" value="TreeGrafter"/>
</dbReference>
<dbReference type="PANTHER" id="PTHR14418:SF5">
    <property type="entry name" value="CONDENSIN COMPLEX SUBUNIT 3"/>
    <property type="match status" value="1"/>
</dbReference>
<comment type="subcellular location">
    <subcellularLocation>
        <location evidence="1">Chromosome</location>
    </subcellularLocation>
</comment>
<keyword evidence="11" id="KW-1185">Reference proteome</keyword>
<evidence type="ECO:0000256" key="7">
    <source>
        <dbReference type="ARBA" id="ARBA00023306"/>
    </source>
</evidence>
<feature type="compositionally biased region" description="Basic and acidic residues" evidence="8">
    <location>
        <begin position="888"/>
        <end position="917"/>
    </location>
</feature>
<dbReference type="EMBL" id="BRXZ01000085">
    <property type="protein sequence ID" value="GMI04756.1"/>
    <property type="molecule type" value="Genomic_DNA"/>
</dbReference>
<dbReference type="InterPro" id="IPR027165">
    <property type="entry name" value="CND3"/>
</dbReference>
<organism evidence="10 11">
    <name type="scientific">Triparma retinervis</name>
    <dbReference type="NCBI Taxonomy" id="2557542"/>
    <lineage>
        <taxon>Eukaryota</taxon>
        <taxon>Sar</taxon>
        <taxon>Stramenopiles</taxon>
        <taxon>Ochrophyta</taxon>
        <taxon>Bolidophyceae</taxon>
        <taxon>Parmales</taxon>
        <taxon>Triparmaceae</taxon>
        <taxon>Triparma</taxon>
    </lineage>
</organism>
<dbReference type="Pfam" id="PF12719">
    <property type="entry name" value="Cnd3"/>
    <property type="match status" value="1"/>
</dbReference>
<feature type="region of interest" description="Disordered" evidence="8">
    <location>
        <begin position="888"/>
        <end position="923"/>
    </location>
</feature>
<evidence type="ECO:0000259" key="9">
    <source>
        <dbReference type="Pfam" id="PF12719"/>
    </source>
</evidence>
<dbReference type="GO" id="GO:0051301">
    <property type="term" value="P:cell division"/>
    <property type="evidence" value="ECO:0007669"/>
    <property type="project" value="UniProtKB-KW"/>
</dbReference>
<evidence type="ECO:0000256" key="6">
    <source>
        <dbReference type="ARBA" id="ARBA00023067"/>
    </source>
</evidence>
<evidence type="ECO:0000256" key="5">
    <source>
        <dbReference type="ARBA" id="ARBA00022776"/>
    </source>
</evidence>
<keyword evidence="6" id="KW-0226">DNA condensation</keyword>
<dbReference type="AlphaFoldDB" id="A0A9W7CHL5"/>
<evidence type="ECO:0000256" key="2">
    <source>
        <dbReference type="ARBA" id="ARBA00006533"/>
    </source>
</evidence>
<dbReference type="OrthoDB" id="27187at2759"/>
<name>A0A9W7CHL5_9STRA</name>
<feature type="domain" description="Nuclear condensin complex subunit 3 C-terminal" evidence="9">
    <location>
        <begin position="525"/>
        <end position="774"/>
    </location>
</feature>
<reference evidence="10" key="1">
    <citation type="submission" date="2022-07" db="EMBL/GenBank/DDBJ databases">
        <title>Genome analysis of Parmales, a sister group of diatoms, reveals the evolutionary specialization of diatoms from phago-mixotrophs to photoautotrophs.</title>
        <authorList>
            <person name="Ban H."/>
            <person name="Sato S."/>
            <person name="Yoshikawa S."/>
            <person name="Kazumasa Y."/>
            <person name="Nakamura Y."/>
            <person name="Ichinomiya M."/>
            <person name="Saitoh K."/>
            <person name="Sato N."/>
            <person name="Blanc-Mathieu R."/>
            <person name="Endo H."/>
            <person name="Kuwata A."/>
            <person name="Ogata H."/>
        </authorList>
    </citation>
    <scope>NUCLEOTIDE SEQUENCE</scope>
</reference>
<dbReference type="InterPro" id="IPR025977">
    <property type="entry name" value="Cnd3_C"/>
</dbReference>
<evidence type="ECO:0000313" key="10">
    <source>
        <dbReference type="EMBL" id="GMI04756.1"/>
    </source>
</evidence>
<dbReference type="PANTHER" id="PTHR14418">
    <property type="entry name" value="CONDENSIN COMPLEX SUBUNIT 3-RELATED"/>
    <property type="match status" value="1"/>
</dbReference>
<evidence type="ECO:0000256" key="3">
    <source>
        <dbReference type="ARBA" id="ARBA00022454"/>
    </source>
</evidence>
<dbReference type="GO" id="GO:0000796">
    <property type="term" value="C:condensin complex"/>
    <property type="evidence" value="ECO:0007669"/>
    <property type="project" value="InterPro"/>
</dbReference>
<protein>
    <recommendedName>
        <fullName evidence="9">Nuclear condensin complex subunit 3 C-terminal domain-containing protein</fullName>
    </recommendedName>
</protein>
<proteinExistence type="inferred from homology"/>
<dbReference type="SUPFAM" id="SSF48371">
    <property type="entry name" value="ARM repeat"/>
    <property type="match status" value="1"/>
</dbReference>
<gene>
    <name evidence="10" type="ORF">TrRE_jg5999</name>
</gene>
<keyword evidence="5" id="KW-0498">Mitosis</keyword>
<evidence type="ECO:0000313" key="11">
    <source>
        <dbReference type="Proteomes" id="UP001165082"/>
    </source>
</evidence>
<keyword evidence="4" id="KW-0132">Cell division</keyword>
<dbReference type="Gene3D" id="1.25.10.10">
    <property type="entry name" value="Leucine-rich Repeat Variant"/>
    <property type="match status" value="1"/>
</dbReference>
<dbReference type="InterPro" id="IPR011989">
    <property type="entry name" value="ARM-like"/>
</dbReference>
<sequence length="923" mass="100924">MAPRRKTTAENLPPSPPLNAIDSFIKTQFDEFQRTASKAKHFAINLAKELTGGRFDCEDNELASIRESLELILDIALSAPKSEDQSSKSVVALMVALCSQPAATNVNGLIPDLDFLLYRGILRLECKDDNIRSRSMTLVGSVMERMGEVADDGVIEDETFNLVREALLPRLSDKSIAVRNAAIKGSALLQDPGDSPSGNSEDALTNQLMYLSTHDSSPVCRSSAVNSIVVTRYTLPTIICRVRDTSSTVRIAALNVLKDQVDVRLMTDLERVVALRSGLTPRCESTYLAASKMLCCGWLKSLGYSVLNLLKLLDVANSESVCELATKAILSAPHNSTLKDLSNNERAAYNAALENSIPLGLLTIQSSLLLRVKIDKIKADVRIPDNHKQELVDELMPDTPVICSSIQKHLNNFIQNTLNDSNDEDGADGDDDSFVCLQLLKMARHADWSDESGRRQLLELLHSMLCSSNTPDELVEPCIRAMASAHKSESEYVECINEIITILGDYDAEDENMDASEAAFRQLRIVSIVGVVLEYTTRSLSDDFIAQFSDQILPAIISQDGMVREAGVCCLGKYSLLGQNAAMEYRPLLLGIAANKKEGKEIRAQALLAMSDLAMLWDGMTDEVDCMDLMTEEMIRVSLPSLLLDILDNESPGLVVVAAEICSKLIMMGRVQDTETLAKLLVIYFDPLFNAFSSSAPAEEDEDGGCITAMSVANACKKQLSSDTEDATIVGSPIRLQQILSLFFNTISAVTGGKSPIMGHATKDVLRLVTEGWKAGGGRQSSKKKLKAADKVALDKVLTFMGNVGNVHGCVAVEIATFLEDSTEHSLESNTLRDCVNALSKMQIDNKADAVDLREMVLGIEDLLDVCGANKTVMKNWAKFVDNVDEGRKLKDDENRRQEQGKSFEAEEDAKAEREVLGEVQVA</sequence>
<comment type="similarity">
    <text evidence="2">Belongs to the CND3 (condensin subunit 3) family.</text>
</comment>
<keyword evidence="3" id="KW-0158">Chromosome</keyword>
<dbReference type="GO" id="GO:0007076">
    <property type="term" value="P:mitotic chromosome condensation"/>
    <property type="evidence" value="ECO:0007669"/>
    <property type="project" value="InterPro"/>
</dbReference>
<evidence type="ECO:0000256" key="1">
    <source>
        <dbReference type="ARBA" id="ARBA00004286"/>
    </source>
</evidence>
<dbReference type="Proteomes" id="UP001165082">
    <property type="component" value="Unassembled WGS sequence"/>
</dbReference>
<evidence type="ECO:0000256" key="4">
    <source>
        <dbReference type="ARBA" id="ARBA00022618"/>
    </source>
</evidence>